<reference evidence="2" key="1">
    <citation type="journal article" date="2011" name="PLoS Genet.">
        <title>Genomic analysis of the necrotrophic fungal pathogens Sclerotinia sclerotiorum and Botrytis cinerea.</title>
        <authorList>
            <person name="Amselem J."/>
            <person name="Cuomo C.A."/>
            <person name="van Kan J.A."/>
            <person name="Viaud M."/>
            <person name="Benito E.P."/>
            <person name="Couloux A."/>
            <person name="Coutinho P.M."/>
            <person name="de Vries R.P."/>
            <person name="Dyer P.S."/>
            <person name="Fillinger S."/>
            <person name="Fournier E."/>
            <person name="Gout L."/>
            <person name="Hahn M."/>
            <person name="Kohn L."/>
            <person name="Lapalu N."/>
            <person name="Plummer K.M."/>
            <person name="Pradier J.M."/>
            <person name="Quevillon E."/>
            <person name="Sharon A."/>
            <person name="Simon A."/>
            <person name="ten Have A."/>
            <person name="Tudzynski B."/>
            <person name="Tudzynski P."/>
            <person name="Wincker P."/>
            <person name="Andrew M."/>
            <person name="Anthouard V."/>
            <person name="Beever R.E."/>
            <person name="Beffa R."/>
            <person name="Benoit I."/>
            <person name="Bouzid O."/>
            <person name="Brault B."/>
            <person name="Chen Z."/>
            <person name="Choquer M."/>
            <person name="Collemare J."/>
            <person name="Cotton P."/>
            <person name="Danchin E.G."/>
            <person name="Da Silva C."/>
            <person name="Gautier A."/>
            <person name="Giraud C."/>
            <person name="Giraud T."/>
            <person name="Gonzalez C."/>
            <person name="Grossetete S."/>
            <person name="Guldener U."/>
            <person name="Henrissat B."/>
            <person name="Howlett B.J."/>
            <person name="Kodira C."/>
            <person name="Kretschmer M."/>
            <person name="Lappartient A."/>
            <person name="Leroch M."/>
            <person name="Levis C."/>
            <person name="Mauceli E."/>
            <person name="Neuveglise C."/>
            <person name="Oeser B."/>
            <person name="Pearson M."/>
            <person name="Poulain J."/>
            <person name="Poussereau N."/>
            <person name="Quesneville H."/>
            <person name="Rascle C."/>
            <person name="Schumacher J."/>
            <person name="Segurens B."/>
            <person name="Sexton A."/>
            <person name="Silva E."/>
            <person name="Sirven C."/>
            <person name="Soanes D.M."/>
            <person name="Talbot N.J."/>
            <person name="Templeton M."/>
            <person name="Yandava C."/>
            <person name="Yarden O."/>
            <person name="Zeng Q."/>
            <person name="Rollins J.A."/>
            <person name="Lebrun M.H."/>
            <person name="Dickman M."/>
        </authorList>
    </citation>
    <scope>NUCLEOTIDE SEQUENCE [LARGE SCALE GENOMIC DNA]</scope>
    <source>
        <strain evidence="2">ATCC 18683 / 1980 / Ss-1</strain>
    </source>
</reference>
<sequence length="89" mass="9783">MCCQLAILEREDSADEFMPKNPMALLSQIDGRLCTIGPSKLWSSCMQPSYFCTPLIHTLSMTAGPAYPPRGAKQSEDTVASVIYKLLIT</sequence>
<dbReference type="InParanoid" id="A7EGQ3"/>
<organism evidence="1 2">
    <name type="scientific">Sclerotinia sclerotiorum (strain ATCC 18683 / 1980 / Ss-1)</name>
    <name type="common">White mold</name>
    <name type="synonym">Whetzelinia sclerotiorum</name>
    <dbReference type="NCBI Taxonomy" id="665079"/>
    <lineage>
        <taxon>Eukaryota</taxon>
        <taxon>Fungi</taxon>
        <taxon>Dikarya</taxon>
        <taxon>Ascomycota</taxon>
        <taxon>Pezizomycotina</taxon>
        <taxon>Leotiomycetes</taxon>
        <taxon>Helotiales</taxon>
        <taxon>Sclerotiniaceae</taxon>
        <taxon>Sclerotinia</taxon>
    </lineage>
</organism>
<dbReference type="HOGENOM" id="CLU_2456117_0_0_1"/>
<dbReference type="KEGG" id="ssl:SS1G_04495"/>
<dbReference type="GeneID" id="5490628"/>
<evidence type="ECO:0000313" key="2">
    <source>
        <dbReference type="Proteomes" id="UP000001312"/>
    </source>
</evidence>
<evidence type="ECO:0000313" key="1">
    <source>
        <dbReference type="EMBL" id="EDO02019.1"/>
    </source>
</evidence>
<dbReference type="EMBL" id="CH476625">
    <property type="protein sequence ID" value="EDO02019.1"/>
    <property type="molecule type" value="Genomic_DNA"/>
</dbReference>
<accession>A7EGQ3</accession>
<dbReference type="RefSeq" id="XP_001594687.1">
    <property type="nucleotide sequence ID" value="XM_001594637.1"/>
</dbReference>
<name>A7EGQ3_SCLS1</name>
<gene>
    <name evidence="1" type="ORF">SS1G_04495</name>
</gene>
<protein>
    <submittedName>
        <fullName evidence="1">Uncharacterized protein</fullName>
    </submittedName>
</protein>
<proteinExistence type="predicted"/>
<dbReference type="Proteomes" id="UP000001312">
    <property type="component" value="Unassembled WGS sequence"/>
</dbReference>
<keyword evidence="2" id="KW-1185">Reference proteome</keyword>
<dbReference type="AlphaFoldDB" id="A7EGQ3"/>